<name>A0AAF0DAG4_9EURO</name>
<dbReference type="InterPro" id="IPR036770">
    <property type="entry name" value="Ankyrin_rpt-contain_sf"/>
</dbReference>
<dbReference type="SUPFAM" id="SSF48403">
    <property type="entry name" value="Ankyrin repeat"/>
    <property type="match status" value="3"/>
</dbReference>
<dbReference type="PROSITE" id="PS50297">
    <property type="entry name" value="ANK_REP_REGION"/>
    <property type="match status" value="1"/>
</dbReference>
<dbReference type="SUPFAM" id="SSF140860">
    <property type="entry name" value="Pseudo ankyrin repeat-like"/>
    <property type="match status" value="1"/>
</dbReference>
<dbReference type="InterPro" id="IPR002110">
    <property type="entry name" value="Ankyrin_rpt"/>
</dbReference>
<dbReference type="Proteomes" id="UP001219355">
    <property type="component" value="Chromosome 1"/>
</dbReference>
<keyword evidence="1" id="KW-0677">Repeat</keyword>
<accession>A0AAF0DAG4</accession>
<evidence type="ECO:0000256" key="2">
    <source>
        <dbReference type="ARBA" id="ARBA00023043"/>
    </source>
</evidence>
<keyword evidence="6" id="KW-1185">Reference proteome</keyword>
<organism evidence="5 6">
    <name type="scientific">Emydomyces testavorans</name>
    <dbReference type="NCBI Taxonomy" id="2070801"/>
    <lineage>
        <taxon>Eukaryota</taxon>
        <taxon>Fungi</taxon>
        <taxon>Dikarya</taxon>
        <taxon>Ascomycota</taxon>
        <taxon>Pezizomycotina</taxon>
        <taxon>Eurotiomycetes</taxon>
        <taxon>Eurotiomycetidae</taxon>
        <taxon>Onygenales</taxon>
        <taxon>Nannizziopsiaceae</taxon>
        <taxon>Emydomyces</taxon>
    </lineage>
</organism>
<feature type="coiled-coil region" evidence="4">
    <location>
        <begin position="1503"/>
        <end position="1537"/>
    </location>
</feature>
<dbReference type="Gene3D" id="1.25.40.20">
    <property type="entry name" value="Ankyrin repeat-containing domain"/>
    <property type="match status" value="4"/>
</dbReference>
<dbReference type="PANTHER" id="PTHR24189">
    <property type="entry name" value="MYOTROPHIN"/>
    <property type="match status" value="1"/>
</dbReference>
<dbReference type="PANTHER" id="PTHR24189:SF50">
    <property type="entry name" value="ANKYRIN REPEAT AND SOCS BOX PROTEIN 2"/>
    <property type="match status" value="1"/>
</dbReference>
<dbReference type="Pfam" id="PF12796">
    <property type="entry name" value="Ank_2"/>
    <property type="match status" value="1"/>
</dbReference>
<evidence type="ECO:0000313" key="5">
    <source>
        <dbReference type="EMBL" id="WEW54879.1"/>
    </source>
</evidence>
<gene>
    <name evidence="5" type="ORF">PRK78_000305</name>
</gene>
<keyword evidence="4" id="KW-0175">Coiled coil</keyword>
<dbReference type="EMBL" id="CP120627">
    <property type="protein sequence ID" value="WEW54879.1"/>
    <property type="molecule type" value="Genomic_DNA"/>
</dbReference>
<evidence type="ECO:0000256" key="1">
    <source>
        <dbReference type="ARBA" id="ARBA00022737"/>
    </source>
</evidence>
<evidence type="ECO:0000256" key="4">
    <source>
        <dbReference type="SAM" id="Coils"/>
    </source>
</evidence>
<feature type="repeat" description="ANK" evidence="3">
    <location>
        <begin position="1193"/>
        <end position="1225"/>
    </location>
</feature>
<keyword evidence="2 3" id="KW-0040">ANK repeat</keyword>
<evidence type="ECO:0000313" key="6">
    <source>
        <dbReference type="Proteomes" id="UP001219355"/>
    </source>
</evidence>
<dbReference type="SMART" id="SM00248">
    <property type="entry name" value="ANK"/>
    <property type="match status" value="13"/>
</dbReference>
<proteinExistence type="predicted"/>
<feature type="repeat" description="ANK" evidence="3">
    <location>
        <begin position="1160"/>
        <end position="1192"/>
    </location>
</feature>
<reference evidence="5" key="1">
    <citation type="submission" date="2023-03" db="EMBL/GenBank/DDBJ databases">
        <title>Emydomyces testavorans Genome Sequence.</title>
        <authorList>
            <person name="Hoyer L."/>
        </authorList>
    </citation>
    <scope>NUCLEOTIDE SEQUENCE</scope>
    <source>
        <strain evidence="5">16-2883</strain>
    </source>
</reference>
<dbReference type="InterPro" id="IPR050745">
    <property type="entry name" value="Multifunctional_regulatory"/>
</dbReference>
<sequence>MEANNLATHKRNRLEQLAANAGVFMNKQLPLLRKKDSFSSIAQGDKEEAEALVKRKRLESFSSKSHIFRRTPSRRNFRKHELYAAIETVIRENMSVGILECLLVQVKDAKAERKLFRYQQDNDIDITTLLRLATEKRQSGMVYLLASHADLPALTVSLQLSVVAVDLDCVKALLQNGADPNFCQSAFLENVRNGNLPFVKLLLSSEKRLVASCLDEALPIAVSTGLLELVIILLQQGANAESGTLFEMVVRSGRKEFTAAFVLARRPPSLASLDRALGIVLHEPTALTEDQRFIIDILLCAGASGENVTKALMRAVATDDQKLARMVVSYHHTVFYNPSEAITEAVRTKKFQLLNIIFDGKLDSECASAVLANLPNVSSGLRSSEKLWIVSTLVKHGASGVALHEYLVDSVQQSDVLLVNFLVDHGASVDYNDAKPLCLAVSLGSLQIFKKLLDGKPSQDSYSRCFRLLTILPANLQLEFVSKLLVAGARGEEVNKILARVFSDSMTFERNQFIELLVRHGADVNVMNGYCFQEVIKLGDITALSLLLKGKPSALSLSRAVLPATQLSDKELRLMIVDLLLSAGAHGPLVDQQLIGLMEEKPLDLVLIGVFLEKGNANVNSEGGKPLQLACRRPNLRLLNVLLQYQPSAESINAAFETAMSLKDPTARYKVCRRLLDVGVNEKTLDASLISEQQSPSSNAKLMELLLNYGADVNSNDGILIRRAVEKSDEQQLALFASRRPSQQTVVRGLELLLLPNIAKRHKMARILLNVTDSCISETLSFMLPEAVGINVQGIRFLRVLLKHGASVDYQQGLAIRKAIDNDYFDAFKLFLRHPVAPSTLEAAFQCCLAAEASRRIQYTAQILEAGYRGRRVDEGLLESVQESPCNQEMVILLLKHGASADFANSQCLVHLAISQDDSTLRLLLESLSDKAAVTDVFGKTISAGMGWLSASGLPTIKLLLQHGASGEGLNLALIAAIENTGTNPEAAQFVDLFLQFGASVNYHDGRALRAAIVKGQPSLVKRIVDANPSNMTLMIGFGSVFNSDLSEDMSLELVEILLQSALKSQTIDDLWRSDRLLQESPLFSCLKKWPCGTKVLKKLLQSGMDANETIPWTIDSEDSVEQVSLLLWALQQPKQRVSPCVIECLLVHRADPNFQSKGSWKTPVLVAAMESTPDIVLNLIKYGADVTACDKTERTPLFYASRRNQIDTMHHLIEAGATVDDGSLHEAAQSLNLDAIQLLLSHGHDPNFPSLLHDGRCALANLCLYAPSIGLTVSKTRQAIDALIAGKADLRAQNQGKSLLFHAMNNSESCIRTTTALLASGMWKLINDNCNLFTSDSYVYSPSTYISKNLQTSPREHGPQLLHILKAHGCKDVFYRLSGPQPPDMINAPPEITAEENRRQARNRRLQEQEEDHQIQLTQNMNIASQQNMLITQAHILQIQHDRELADEREINTERFAKQQVRLHADSAIEQTRLAQHSRMLALEHMETLAQLRLQTVDCHGRLQIEQERQSAQIERELLNRKLAVEMQRVKEIEAANERQYKRDVEVLTRQEKIFAERKQMLSDDGAILDGNEGAHTPTNKQTQLQLTYPGTELD</sequence>
<evidence type="ECO:0000256" key="3">
    <source>
        <dbReference type="PROSITE-ProRule" id="PRU00023"/>
    </source>
</evidence>
<dbReference type="PROSITE" id="PS50088">
    <property type="entry name" value="ANK_REPEAT"/>
    <property type="match status" value="2"/>
</dbReference>
<protein>
    <submittedName>
        <fullName evidence="5">Uncharacterized protein</fullName>
    </submittedName>
</protein>